<protein>
    <submittedName>
        <fullName evidence="2">Uncharacterized protein</fullName>
    </submittedName>
</protein>
<name>A0AAV1W1M6_LUPLU</name>
<dbReference type="AlphaFoldDB" id="A0AAV1W1M6"/>
<sequence length="110" mass="12334">MVTTRNRVLSNSQVDPAPNTIPPPRQPSHLASRSHHTAPDLPPTTQHLLQMLERQERLIQQQADMIEELRQSKASIVGHPERPTEEGNQAKLAGESHLPAQPTEHHPCEK</sequence>
<reference evidence="2 3" key="1">
    <citation type="submission" date="2024-03" db="EMBL/GenBank/DDBJ databases">
        <authorList>
            <person name="Martinez-Hernandez J."/>
        </authorList>
    </citation>
    <scope>NUCLEOTIDE SEQUENCE [LARGE SCALE GENOMIC DNA]</scope>
</reference>
<dbReference type="EMBL" id="CAXHTB010000003">
    <property type="protein sequence ID" value="CAL0303364.1"/>
    <property type="molecule type" value="Genomic_DNA"/>
</dbReference>
<feature type="region of interest" description="Disordered" evidence="1">
    <location>
        <begin position="1"/>
        <end position="44"/>
    </location>
</feature>
<gene>
    <name evidence="2" type="ORF">LLUT_LOCUS4424</name>
</gene>
<organism evidence="2 3">
    <name type="scientific">Lupinus luteus</name>
    <name type="common">European yellow lupine</name>
    <dbReference type="NCBI Taxonomy" id="3873"/>
    <lineage>
        <taxon>Eukaryota</taxon>
        <taxon>Viridiplantae</taxon>
        <taxon>Streptophyta</taxon>
        <taxon>Embryophyta</taxon>
        <taxon>Tracheophyta</taxon>
        <taxon>Spermatophyta</taxon>
        <taxon>Magnoliopsida</taxon>
        <taxon>eudicotyledons</taxon>
        <taxon>Gunneridae</taxon>
        <taxon>Pentapetalae</taxon>
        <taxon>rosids</taxon>
        <taxon>fabids</taxon>
        <taxon>Fabales</taxon>
        <taxon>Fabaceae</taxon>
        <taxon>Papilionoideae</taxon>
        <taxon>50 kb inversion clade</taxon>
        <taxon>genistoids sensu lato</taxon>
        <taxon>core genistoids</taxon>
        <taxon>Genisteae</taxon>
        <taxon>Lupinus</taxon>
    </lineage>
</organism>
<accession>A0AAV1W1M6</accession>
<evidence type="ECO:0000313" key="3">
    <source>
        <dbReference type="Proteomes" id="UP001497480"/>
    </source>
</evidence>
<keyword evidence="3" id="KW-1185">Reference proteome</keyword>
<feature type="compositionally biased region" description="Polar residues" evidence="1">
    <location>
        <begin position="1"/>
        <end position="14"/>
    </location>
</feature>
<dbReference type="Proteomes" id="UP001497480">
    <property type="component" value="Unassembled WGS sequence"/>
</dbReference>
<evidence type="ECO:0000256" key="1">
    <source>
        <dbReference type="SAM" id="MobiDB-lite"/>
    </source>
</evidence>
<comment type="caution">
    <text evidence="2">The sequence shown here is derived from an EMBL/GenBank/DDBJ whole genome shotgun (WGS) entry which is preliminary data.</text>
</comment>
<proteinExistence type="predicted"/>
<evidence type="ECO:0000313" key="2">
    <source>
        <dbReference type="EMBL" id="CAL0303364.1"/>
    </source>
</evidence>
<feature type="region of interest" description="Disordered" evidence="1">
    <location>
        <begin position="64"/>
        <end position="110"/>
    </location>
</feature>